<dbReference type="GO" id="GO:0016740">
    <property type="term" value="F:transferase activity"/>
    <property type="evidence" value="ECO:0007669"/>
    <property type="project" value="UniProtKB-KW"/>
</dbReference>
<comment type="caution">
    <text evidence="2">The sequence shown here is derived from an EMBL/GenBank/DDBJ whole genome shotgun (WGS) entry which is preliminary data.</text>
</comment>
<dbReference type="Proteomes" id="UP001589810">
    <property type="component" value="Unassembled WGS sequence"/>
</dbReference>
<reference evidence="2 3" key="1">
    <citation type="submission" date="2024-09" db="EMBL/GenBank/DDBJ databases">
        <authorList>
            <person name="Sun Q."/>
            <person name="Mori K."/>
        </authorList>
    </citation>
    <scope>NUCLEOTIDE SEQUENCE [LARGE SCALE GENOMIC DNA]</scope>
    <source>
        <strain evidence="2 3">TBRC 1432</strain>
    </source>
</reference>
<dbReference type="InterPro" id="IPR044855">
    <property type="entry name" value="CoA-Trfase_III_dom3_sf"/>
</dbReference>
<dbReference type="PANTHER" id="PTHR48207:SF3">
    <property type="entry name" value="SUCCINATE--HYDROXYMETHYLGLUTARATE COA-TRANSFERASE"/>
    <property type="match status" value="1"/>
</dbReference>
<dbReference type="Gene3D" id="3.30.1540.10">
    <property type="entry name" value="formyl-coa transferase, domain 3"/>
    <property type="match status" value="1"/>
</dbReference>
<keyword evidence="1 2" id="KW-0808">Transferase</keyword>
<evidence type="ECO:0000313" key="3">
    <source>
        <dbReference type="Proteomes" id="UP001589810"/>
    </source>
</evidence>
<protein>
    <submittedName>
        <fullName evidence="2">CaiB/BaiF CoA transferase family protein</fullName>
    </submittedName>
</protein>
<name>A0ABV6MT35_9PSEU</name>
<dbReference type="Gene3D" id="3.40.50.10540">
    <property type="entry name" value="Crotonobetainyl-coa:carnitine coa-transferase, domain 1"/>
    <property type="match status" value="1"/>
</dbReference>
<dbReference type="Pfam" id="PF02515">
    <property type="entry name" value="CoA_transf_3"/>
    <property type="match status" value="1"/>
</dbReference>
<gene>
    <name evidence="2" type="ORF">ACFFH7_15890</name>
</gene>
<keyword evidence="3" id="KW-1185">Reference proteome</keyword>
<dbReference type="RefSeq" id="WP_273944298.1">
    <property type="nucleotide sequence ID" value="NZ_CP097263.1"/>
</dbReference>
<dbReference type="InterPro" id="IPR050483">
    <property type="entry name" value="CoA-transferase_III_domain"/>
</dbReference>
<dbReference type="InterPro" id="IPR003673">
    <property type="entry name" value="CoA-Trfase_fam_III"/>
</dbReference>
<organism evidence="2 3">
    <name type="scientific">Kutzneria chonburiensis</name>
    <dbReference type="NCBI Taxonomy" id="1483604"/>
    <lineage>
        <taxon>Bacteria</taxon>
        <taxon>Bacillati</taxon>
        <taxon>Actinomycetota</taxon>
        <taxon>Actinomycetes</taxon>
        <taxon>Pseudonocardiales</taxon>
        <taxon>Pseudonocardiaceae</taxon>
        <taxon>Kutzneria</taxon>
    </lineage>
</organism>
<dbReference type="PANTHER" id="PTHR48207">
    <property type="entry name" value="SUCCINATE--HYDROXYMETHYLGLUTARATE COA-TRANSFERASE"/>
    <property type="match status" value="1"/>
</dbReference>
<evidence type="ECO:0000313" key="2">
    <source>
        <dbReference type="EMBL" id="MFC0542981.1"/>
    </source>
</evidence>
<sequence>MSGIRVLELGNYIAAPTAGRLLADFGADVIKVERPAGGDELRRWRLVDGDTSLLYRTINRGKRSVTVDLRSDVGRKIALELAAQCDVVLENFRPGTLERWGLGPDDLKAVKPDIVLVRISAYGQNGPYRDRPGFGAIAEAVGGLRELTGDADRLPARTGVSLADSVAGLYAVIGAVMCLLRKEGGTVDVALHEAVFSLTESLLPDYEAFGVRRERLGGRMEGVAPSNAYACADGTVIIAGNGDSIFRRFMGVIGRPDLADDPLLASNDGRWARRDELDFAIGQWTRQHDIAFVLNALEDAGVPAGRIYQASDIARDPQYRARGMVQRFDVPGLDSPVGFPGVVPRIDDETAEIRSLGPDLGAHTREVLGGLLDFTADQIDGLYAEEVL</sequence>
<evidence type="ECO:0000256" key="1">
    <source>
        <dbReference type="ARBA" id="ARBA00022679"/>
    </source>
</evidence>
<dbReference type="EMBL" id="JBHLUD010000004">
    <property type="protein sequence ID" value="MFC0542981.1"/>
    <property type="molecule type" value="Genomic_DNA"/>
</dbReference>
<accession>A0ABV6MT35</accession>
<proteinExistence type="predicted"/>
<dbReference type="InterPro" id="IPR023606">
    <property type="entry name" value="CoA-Trfase_III_dom_1_sf"/>
</dbReference>
<dbReference type="SUPFAM" id="SSF89796">
    <property type="entry name" value="CoA-transferase family III (CaiB/BaiF)"/>
    <property type="match status" value="1"/>
</dbReference>